<dbReference type="Proteomes" id="UP001600888">
    <property type="component" value="Unassembled WGS sequence"/>
</dbReference>
<organism evidence="2 3">
    <name type="scientific">Diaporthe vaccinii</name>
    <dbReference type="NCBI Taxonomy" id="105482"/>
    <lineage>
        <taxon>Eukaryota</taxon>
        <taxon>Fungi</taxon>
        <taxon>Dikarya</taxon>
        <taxon>Ascomycota</taxon>
        <taxon>Pezizomycotina</taxon>
        <taxon>Sordariomycetes</taxon>
        <taxon>Sordariomycetidae</taxon>
        <taxon>Diaporthales</taxon>
        <taxon>Diaporthaceae</taxon>
        <taxon>Diaporthe</taxon>
        <taxon>Diaporthe eres species complex</taxon>
    </lineage>
</organism>
<evidence type="ECO:0000313" key="3">
    <source>
        <dbReference type="Proteomes" id="UP001600888"/>
    </source>
</evidence>
<evidence type="ECO:0000313" key="2">
    <source>
        <dbReference type="EMBL" id="KAL2277332.1"/>
    </source>
</evidence>
<feature type="transmembrane region" description="Helical" evidence="1">
    <location>
        <begin position="59"/>
        <end position="79"/>
    </location>
</feature>
<keyword evidence="1" id="KW-0812">Transmembrane</keyword>
<name>A0ABR4E4H4_9PEZI</name>
<dbReference type="EMBL" id="JBAWTH010000101">
    <property type="protein sequence ID" value="KAL2277332.1"/>
    <property type="molecule type" value="Genomic_DNA"/>
</dbReference>
<gene>
    <name evidence="2" type="ORF">FJTKL_00052</name>
</gene>
<keyword evidence="3" id="KW-1185">Reference proteome</keyword>
<reference evidence="2 3" key="1">
    <citation type="submission" date="2024-03" db="EMBL/GenBank/DDBJ databases">
        <title>A high-quality draft genome sequence of Diaporthe vaccinii, a causative agent of upright dieback and viscid rot disease in cranberry plants.</title>
        <authorList>
            <person name="Sarrasin M."/>
            <person name="Lang B.F."/>
            <person name="Burger G."/>
        </authorList>
    </citation>
    <scope>NUCLEOTIDE SEQUENCE [LARGE SCALE GENOMIC DNA]</scope>
    <source>
        <strain evidence="2 3">IS7</strain>
    </source>
</reference>
<keyword evidence="1" id="KW-1133">Transmembrane helix</keyword>
<sequence>MGHYRLFYRCYSSPEPRDALYHQQQAILRNSTSPVSAVWTLSQLFWTWQNVAKRCFVRILPTLLTAVICLCAFTVAGGFSSSISSGIGNEVLLNGTNCAMVSVMSSDPNSAHVTVPYFAQLAHSAANYAQQCYSSDSPGLFDCTHFAKDHLPSTMDTQAACPFRNSSICRTNSSNIHLDTGYMKLNNDFGVNAPPDNNILFRAVLQCAPLETQGYTKPVEGLRDNFTTYNYGASFQANYTYMVESLDVQYNKEAENMDRGSGANFILK</sequence>
<evidence type="ECO:0000256" key="1">
    <source>
        <dbReference type="SAM" id="Phobius"/>
    </source>
</evidence>
<proteinExistence type="predicted"/>
<keyword evidence="1" id="KW-0472">Membrane</keyword>
<comment type="caution">
    <text evidence="2">The sequence shown here is derived from an EMBL/GenBank/DDBJ whole genome shotgun (WGS) entry which is preliminary data.</text>
</comment>
<accession>A0ABR4E4H4</accession>
<protein>
    <submittedName>
        <fullName evidence="2">Uncharacterized protein</fullName>
    </submittedName>
</protein>